<accession>A0A964V3P5</accession>
<dbReference type="PANTHER" id="PTHR43132:SF6">
    <property type="entry name" value="HTH-TYPE TRANSCRIPTIONAL REPRESSOR CZRA"/>
    <property type="match status" value="1"/>
</dbReference>
<dbReference type="InterPro" id="IPR036388">
    <property type="entry name" value="WH-like_DNA-bd_sf"/>
</dbReference>
<dbReference type="Gene3D" id="1.10.10.10">
    <property type="entry name" value="Winged helix-like DNA-binding domain superfamily/Winged helix DNA-binding domain"/>
    <property type="match status" value="1"/>
</dbReference>
<reference evidence="5" key="1">
    <citation type="submission" date="2020-01" db="EMBL/GenBank/DDBJ databases">
        <title>Whole-genome analyses of novel actinobacteria.</title>
        <authorList>
            <person name="Sahin N."/>
        </authorList>
    </citation>
    <scope>NUCLEOTIDE SEQUENCE</scope>
    <source>
        <strain evidence="5">YC537</strain>
    </source>
</reference>
<keyword evidence="6" id="KW-1185">Reference proteome</keyword>
<sequence length="328" mass="35662">AGVLRIHFSDRDFRYVQLARTADPMWEAFLGLHVLNTPPGCLPARLRPWRRRAAERMRQGELRTTCRLLLDLAPVDAAYFPDFLTPAESEEGLTEAVRALRATPASRVAKELREAARHRPLPAWTRRLAAGDRALLDRVADAVLRFHAELIAPDWSEVEAFVAAGWEERVEALDGGIVGVLDTFAPFAWRDPVLSTSYPVDADLHLRGRGVRLVPSYFGYIAPIAIADPNLPPVVVYPVGERSSGCDRPGVRHAGALAALLGAGRGRVLGALTVTHTTGAVAARLGMPASTVSGHLKVLRDAGLVASERKGPHVLHRLTGRGRHLLDG</sequence>
<dbReference type="RefSeq" id="WP_161705667.1">
    <property type="nucleotide sequence ID" value="NZ_JAAAHS010000574.1"/>
</dbReference>
<name>A0A964V3P5_9ACTN</name>
<keyword evidence="1" id="KW-0805">Transcription regulation</keyword>
<dbReference type="InterPro" id="IPR001845">
    <property type="entry name" value="HTH_ArsR_DNA-bd_dom"/>
</dbReference>
<dbReference type="CDD" id="cd00090">
    <property type="entry name" value="HTH_ARSR"/>
    <property type="match status" value="1"/>
</dbReference>
<dbReference type="InterPro" id="IPR036390">
    <property type="entry name" value="WH_DNA-bd_sf"/>
</dbReference>
<dbReference type="SMART" id="SM00418">
    <property type="entry name" value="HTH_ARSR"/>
    <property type="match status" value="1"/>
</dbReference>
<evidence type="ECO:0000256" key="3">
    <source>
        <dbReference type="ARBA" id="ARBA00023163"/>
    </source>
</evidence>
<dbReference type="InterPro" id="IPR051011">
    <property type="entry name" value="Metal_resp_trans_reg"/>
</dbReference>
<dbReference type="Proteomes" id="UP000598297">
    <property type="component" value="Unassembled WGS sequence"/>
</dbReference>
<dbReference type="SUPFAM" id="SSF46785">
    <property type="entry name" value="Winged helix' DNA-binding domain"/>
    <property type="match status" value="1"/>
</dbReference>
<keyword evidence="2" id="KW-0238">DNA-binding</keyword>
<dbReference type="GO" id="GO:0003677">
    <property type="term" value="F:DNA binding"/>
    <property type="evidence" value="ECO:0007669"/>
    <property type="project" value="UniProtKB-KW"/>
</dbReference>
<dbReference type="OrthoDB" id="3808065at2"/>
<dbReference type="EMBL" id="JAAAHS010000574">
    <property type="protein sequence ID" value="NBE56745.1"/>
    <property type="molecule type" value="Genomic_DNA"/>
</dbReference>
<feature type="non-terminal residue" evidence="5">
    <location>
        <position position="1"/>
    </location>
</feature>
<comment type="caution">
    <text evidence="5">The sequence shown here is derived from an EMBL/GenBank/DDBJ whole genome shotgun (WGS) entry which is preliminary data.</text>
</comment>
<dbReference type="Pfam" id="PF12840">
    <property type="entry name" value="HTH_20"/>
    <property type="match status" value="1"/>
</dbReference>
<dbReference type="GO" id="GO:0003700">
    <property type="term" value="F:DNA-binding transcription factor activity"/>
    <property type="evidence" value="ECO:0007669"/>
    <property type="project" value="InterPro"/>
</dbReference>
<organism evidence="5 6">
    <name type="scientific">Streptomyces boluensis</name>
    <dbReference type="NCBI Taxonomy" id="1775135"/>
    <lineage>
        <taxon>Bacteria</taxon>
        <taxon>Bacillati</taxon>
        <taxon>Actinomycetota</taxon>
        <taxon>Actinomycetes</taxon>
        <taxon>Kitasatosporales</taxon>
        <taxon>Streptomycetaceae</taxon>
        <taxon>Streptomyces</taxon>
    </lineage>
</organism>
<dbReference type="AlphaFoldDB" id="A0A964V3P5"/>
<feature type="domain" description="HTH arsR-type" evidence="4">
    <location>
        <begin position="255"/>
        <end position="328"/>
    </location>
</feature>
<evidence type="ECO:0000259" key="4">
    <source>
        <dbReference type="SMART" id="SM00418"/>
    </source>
</evidence>
<evidence type="ECO:0000313" key="5">
    <source>
        <dbReference type="EMBL" id="NBE56745.1"/>
    </source>
</evidence>
<dbReference type="InterPro" id="IPR011991">
    <property type="entry name" value="ArsR-like_HTH"/>
</dbReference>
<protein>
    <submittedName>
        <fullName evidence="5">Helix-turn-helix domain-containing protein</fullName>
    </submittedName>
</protein>
<gene>
    <name evidence="5" type="ORF">GUY60_36050</name>
</gene>
<evidence type="ECO:0000256" key="1">
    <source>
        <dbReference type="ARBA" id="ARBA00023015"/>
    </source>
</evidence>
<proteinExistence type="predicted"/>
<evidence type="ECO:0000256" key="2">
    <source>
        <dbReference type="ARBA" id="ARBA00023125"/>
    </source>
</evidence>
<keyword evidence="3" id="KW-0804">Transcription</keyword>
<evidence type="ECO:0000313" key="6">
    <source>
        <dbReference type="Proteomes" id="UP000598297"/>
    </source>
</evidence>
<dbReference type="PANTHER" id="PTHR43132">
    <property type="entry name" value="ARSENICAL RESISTANCE OPERON REPRESSOR ARSR-RELATED"/>
    <property type="match status" value="1"/>
</dbReference>